<dbReference type="InterPro" id="IPR008523">
    <property type="entry name" value="DUF805"/>
</dbReference>
<keyword evidence="1" id="KW-1133">Transmembrane helix</keyword>
<dbReference type="PANTHER" id="PTHR34980:SF2">
    <property type="entry name" value="INNER MEMBRANE PROTEIN YHAH-RELATED"/>
    <property type="match status" value="1"/>
</dbReference>
<evidence type="ECO:0008006" key="4">
    <source>
        <dbReference type="Google" id="ProtNLM"/>
    </source>
</evidence>
<comment type="caution">
    <text evidence="2">The sequence shown here is derived from an EMBL/GenBank/DDBJ whole genome shotgun (WGS) entry which is preliminary data.</text>
</comment>
<dbReference type="Proteomes" id="UP000247345">
    <property type="component" value="Unassembled WGS sequence"/>
</dbReference>
<keyword evidence="3" id="KW-1185">Reference proteome</keyword>
<feature type="transmembrane region" description="Helical" evidence="1">
    <location>
        <begin position="56"/>
        <end position="74"/>
    </location>
</feature>
<reference evidence="2 3" key="1">
    <citation type="submission" date="2016-12" db="EMBL/GenBank/DDBJ databases">
        <title>Trade-off between light-utilization and light-protection in marine flavobacteria.</title>
        <authorList>
            <person name="Kumagai Y."/>
            <person name="Yoshizawa S."/>
            <person name="Kogure K."/>
            <person name="Iwasaki W."/>
        </authorList>
    </citation>
    <scope>NUCLEOTIDE SEQUENCE [LARGE SCALE GENOMIC DNA]</scope>
    <source>
        <strain evidence="2 3">KCTC 12100</strain>
    </source>
</reference>
<name>A0A2P6CDJ8_9FLAO</name>
<organism evidence="2 3">
    <name type="scientific">Polaribacter butkevichii</name>
    <dbReference type="NCBI Taxonomy" id="218490"/>
    <lineage>
        <taxon>Bacteria</taxon>
        <taxon>Pseudomonadati</taxon>
        <taxon>Bacteroidota</taxon>
        <taxon>Flavobacteriia</taxon>
        <taxon>Flavobacteriales</taxon>
        <taxon>Flavobacteriaceae</taxon>
    </lineage>
</organism>
<dbReference type="GO" id="GO:0005886">
    <property type="term" value="C:plasma membrane"/>
    <property type="evidence" value="ECO:0007669"/>
    <property type="project" value="TreeGrafter"/>
</dbReference>
<sequence>MNWYIKVLKQYSDFKGRARRKEYWMFVLINLIISIGLMFLDKILGTTYGELNEDGYLETLYSLVVLVPYIAVAVRRTHDAGKSGWFVLIPFYNLYLLCIDSENGENKWGENPKGIGNNSEINQIGQE</sequence>
<evidence type="ECO:0000313" key="2">
    <source>
        <dbReference type="EMBL" id="PQJ72928.1"/>
    </source>
</evidence>
<feature type="transmembrane region" description="Helical" evidence="1">
    <location>
        <begin position="23"/>
        <end position="44"/>
    </location>
</feature>
<keyword evidence="1" id="KW-0812">Transmembrane</keyword>
<proteinExistence type="predicted"/>
<dbReference type="OrthoDB" id="9812349at2"/>
<dbReference type="RefSeq" id="WP_105048595.1">
    <property type="nucleotide sequence ID" value="NZ_CP150661.1"/>
</dbReference>
<evidence type="ECO:0000313" key="3">
    <source>
        <dbReference type="Proteomes" id="UP000247345"/>
    </source>
</evidence>
<protein>
    <recommendedName>
        <fullName evidence="4">DUF805 domain-containing protein</fullName>
    </recommendedName>
</protein>
<accession>A0A2P6CDJ8</accession>
<dbReference type="AlphaFoldDB" id="A0A2P6CDJ8"/>
<evidence type="ECO:0000256" key="1">
    <source>
        <dbReference type="SAM" id="Phobius"/>
    </source>
</evidence>
<dbReference type="EMBL" id="MSCK01000001">
    <property type="protein sequence ID" value="PQJ72928.1"/>
    <property type="molecule type" value="Genomic_DNA"/>
</dbReference>
<dbReference type="Pfam" id="PF05656">
    <property type="entry name" value="DUF805"/>
    <property type="match status" value="1"/>
</dbReference>
<dbReference type="PANTHER" id="PTHR34980">
    <property type="entry name" value="INNER MEMBRANE PROTEIN-RELATED-RELATED"/>
    <property type="match status" value="1"/>
</dbReference>
<keyword evidence="1" id="KW-0472">Membrane</keyword>
<gene>
    <name evidence="2" type="ORF">BTO14_06520</name>
</gene>